<sequence length="417" mass="48546">MTTSISSSNNNNNNNINNEIIHFTSLGYGELRLAKKYSTKDILDDLFQTEGGLIVVDGNGEEYFPDEDNNYDLVPNKTYTIVSEKDLDSDTDESDDDADEDETHNEKHDNDNDHEHEHEHEHHQHEHKGCCNTDGHHEHDDNEDSQQCCSKHHNATKSELKRIQNSQNGFNKLLKMREARINMISKLYKRKYPEIFELREEYFDKDFIEPIKQYKKTKNQDDLLKALTKLTETRIYSFRIFTMEFCTKLLEEIENFKNTGLPTARPNSMNNYGAVLDEMGFTEFFKQLREDYLSLFTSILYKDYNGEKLNSHHAFAVQYKMDKEKELGFHYDESDITVNLCLGSEFTGGSLYFKGILDKPETHNEYFEFKHIPGVALIHIGVHRHGALGLTSGERTNLILWLRNSNIADQQSESKLE</sequence>
<evidence type="ECO:0000256" key="5">
    <source>
        <dbReference type="ARBA" id="ARBA00023002"/>
    </source>
</evidence>
<evidence type="ECO:0000256" key="6">
    <source>
        <dbReference type="ARBA" id="ARBA00023004"/>
    </source>
</evidence>
<dbReference type="GeneID" id="8617689"/>
<evidence type="ECO:0000256" key="1">
    <source>
        <dbReference type="ARBA" id="ARBA00001961"/>
    </source>
</evidence>
<feature type="compositionally biased region" description="Basic and acidic residues" evidence="7">
    <location>
        <begin position="104"/>
        <end position="129"/>
    </location>
</feature>
<protein>
    <recommendedName>
        <fullName evidence="8">Fe2OG dioxygenase domain-containing protein</fullName>
    </recommendedName>
</protein>
<dbReference type="FunCoup" id="B0G0Z0">
    <property type="interactions" value="1"/>
</dbReference>
<dbReference type="OMA" id="GFHYDES"/>
<dbReference type="dictyBase" id="DDB_G0270778"/>
<evidence type="ECO:0000256" key="3">
    <source>
        <dbReference type="ARBA" id="ARBA00022896"/>
    </source>
</evidence>
<dbReference type="SMART" id="SM00702">
    <property type="entry name" value="P4Hc"/>
    <property type="match status" value="1"/>
</dbReference>
<keyword evidence="4" id="KW-0223">Dioxygenase</keyword>
<comment type="caution">
    <text evidence="9">The sequence shown here is derived from an EMBL/GenBank/DDBJ whole genome shotgun (WGS) entry which is preliminary data.</text>
</comment>
<dbReference type="GO" id="GO:0016705">
    <property type="term" value="F:oxidoreductase activity, acting on paired donors, with incorporation or reduction of molecular oxygen"/>
    <property type="evidence" value="ECO:0007669"/>
    <property type="project" value="InterPro"/>
</dbReference>
<evidence type="ECO:0000256" key="2">
    <source>
        <dbReference type="ARBA" id="ARBA00022723"/>
    </source>
</evidence>
<keyword evidence="5" id="KW-0560">Oxidoreductase</keyword>
<name>B0G0Z0_DICDI</name>
<dbReference type="RefSeq" id="XP_001732961.1">
    <property type="nucleotide sequence ID" value="XM_001732909.1"/>
</dbReference>
<dbReference type="InterPro" id="IPR006620">
    <property type="entry name" value="Pro_4_hyd_alph"/>
</dbReference>
<evidence type="ECO:0000256" key="4">
    <source>
        <dbReference type="ARBA" id="ARBA00022964"/>
    </source>
</evidence>
<evidence type="ECO:0000313" key="9">
    <source>
        <dbReference type="EMBL" id="EDR41119.1"/>
    </source>
</evidence>
<feature type="compositionally biased region" description="Acidic residues" evidence="7">
    <location>
        <begin position="89"/>
        <end position="103"/>
    </location>
</feature>
<dbReference type="Pfam" id="PF25238">
    <property type="entry name" value="OGFOD2-like"/>
    <property type="match status" value="1"/>
</dbReference>
<evidence type="ECO:0000256" key="7">
    <source>
        <dbReference type="SAM" id="MobiDB-lite"/>
    </source>
</evidence>
<dbReference type="PANTHER" id="PTHR24014">
    <property type="entry name" value="2-OXOGLUTARATE AND IRON-DEPENDENT OXYGENASE DOMAIN-CONTAINING PROTEIN 2"/>
    <property type="match status" value="1"/>
</dbReference>
<dbReference type="eggNOG" id="KOG1971">
    <property type="taxonomic scope" value="Eukaryota"/>
</dbReference>
<dbReference type="GO" id="GO:0005506">
    <property type="term" value="F:iron ion binding"/>
    <property type="evidence" value="ECO:0007669"/>
    <property type="project" value="InterPro"/>
</dbReference>
<organism evidence="9 10">
    <name type="scientific">Dictyostelium discoideum</name>
    <name type="common">Social amoeba</name>
    <dbReference type="NCBI Taxonomy" id="44689"/>
    <lineage>
        <taxon>Eukaryota</taxon>
        <taxon>Amoebozoa</taxon>
        <taxon>Evosea</taxon>
        <taxon>Eumycetozoa</taxon>
        <taxon>Dictyostelia</taxon>
        <taxon>Dictyosteliales</taxon>
        <taxon>Dictyosteliaceae</taxon>
        <taxon>Dictyostelium</taxon>
    </lineage>
</organism>
<gene>
    <name evidence="9" type="ORF">DDB_G0270778</name>
</gene>
<dbReference type="InterPro" id="IPR005123">
    <property type="entry name" value="Oxoglu/Fe-dep_dioxygenase_dom"/>
</dbReference>
<dbReference type="Proteomes" id="UP000002195">
    <property type="component" value="Unassembled WGS sequence"/>
</dbReference>
<proteinExistence type="predicted"/>
<dbReference type="PROSITE" id="PS51471">
    <property type="entry name" value="FE2OG_OXY"/>
    <property type="match status" value="1"/>
</dbReference>
<dbReference type="HOGENOM" id="CLU_659595_0_0_1"/>
<keyword evidence="6" id="KW-0408">Iron</keyword>
<dbReference type="PANTHER" id="PTHR24014:SF4">
    <property type="entry name" value="2-OXOGLUTARATE AND IRON-DEPENDENT OXYGENASE DOMAIN-CONTAINING PROTEIN 2"/>
    <property type="match status" value="1"/>
</dbReference>
<dbReference type="KEGG" id="ddi:DDB_G0270778"/>
<dbReference type="AlphaFoldDB" id="B0G0Z0"/>
<comment type="cofactor">
    <cofactor evidence="1">
        <name>L-ascorbate</name>
        <dbReference type="ChEBI" id="CHEBI:38290"/>
    </cofactor>
</comment>
<reference evidence="9 10" key="1">
    <citation type="journal article" date="2005" name="Nature">
        <title>The genome of the social amoeba Dictyostelium discoideum.</title>
        <authorList>
            <consortium name="The Dictyostelium discoideum Sequencing Consortium"/>
            <person name="Eichinger L."/>
            <person name="Pachebat J.A."/>
            <person name="Glockner G."/>
            <person name="Rajandream M.A."/>
            <person name="Sucgang R."/>
            <person name="Berriman M."/>
            <person name="Song J."/>
            <person name="Olsen R."/>
            <person name="Szafranski K."/>
            <person name="Xu Q."/>
            <person name="Tunggal B."/>
            <person name="Kummerfeld S."/>
            <person name="Madera M."/>
            <person name="Konfortov B.A."/>
            <person name="Rivero F."/>
            <person name="Bankier A.T."/>
            <person name="Lehmann R."/>
            <person name="Hamlin N."/>
            <person name="Davies R."/>
            <person name="Gaudet P."/>
            <person name="Fey P."/>
            <person name="Pilcher K."/>
            <person name="Chen G."/>
            <person name="Saunders D."/>
            <person name="Sodergren E."/>
            <person name="Davis P."/>
            <person name="Kerhornou A."/>
            <person name="Nie X."/>
            <person name="Hall N."/>
            <person name="Anjard C."/>
            <person name="Hemphill L."/>
            <person name="Bason N."/>
            <person name="Farbrother P."/>
            <person name="Desany B."/>
            <person name="Just E."/>
            <person name="Morio T."/>
            <person name="Rost R."/>
            <person name="Churcher C."/>
            <person name="Cooper J."/>
            <person name="Haydock S."/>
            <person name="van Driessche N."/>
            <person name="Cronin A."/>
            <person name="Goodhead I."/>
            <person name="Muzny D."/>
            <person name="Mourier T."/>
            <person name="Pain A."/>
            <person name="Lu M."/>
            <person name="Harper D."/>
            <person name="Lindsay R."/>
            <person name="Hauser H."/>
            <person name="James K."/>
            <person name="Quiles M."/>
            <person name="Madan Babu M."/>
            <person name="Saito T."/>
            <person name="Buchrieser C."/>
            <person name="Wardroper A."/>
            <person name="Felder M."/>
            <person name="Thangavelu M."/>
            <person name="Johnson D."/>
            <person name="Knights A."/>
            <person name="Loulseged H."/>
            <person name="Mungall K."/>
            <person name="Oliver K."/>
            <person name="Price C."/>
            <person name="Quail M.A."/>
            <person name="Urushihara H."/>
            <person name="Hernandez J."/>
            <person name="Rabbinowitsch E."/>
            <person name="Steffen D."/>
            <person name="Sanders M."/>
            <person name="Ma J."/>
            <person name="Kohara Y."/>
            <person name="Sharp S."/>
            <person name="Simmonds M."/>
            <person name="Spiegler S."/>
            <person name="Tivey A."/>
            <person name="Sugano S."/>
            <person name="White B."/>
            <person name="Walker D."/>
            <person name="Woodward J."/>
            <person name="Winckler T."/>
            <person name="Tanaka Y."/>
            <person name="Shaulsky G."/>
            <person name="Schleicher M."/>
            <person name="Weinstock G."/>
            <person name="Rosenthal A."/>
            <person name="Cox E.C."/>
            <person name="Chisholm R.L."/>
            <person name="Gibbs R."/>
            <person name="Loomis W.F."/>
            <person name="Platzer M."/>
            <person name="Kay R.R."/>
            <person name="Williams J."/>
            <person name="Dear P.H."/>
            <person name="Noegel A.A."/>
            <person name="Barrell B."/>
            <person name="Kuspa A."/>
        </authorList>
    </citation>
    <scope>NUCLEOTIDE SEQUENCE [LARGE SCALE GENOMIC DNA]</scope>
    <source>
        <strain evidence="9 10">AX4</strain>
    </source>
</reference>
<dbReference type="PaxDb" id="44689-DDB0238123"/>
<dbReference type="PhylomeDB" id="B0G0Z0"/>
<dbReference type="GO" id="GO:0031418">
    <property type="term" value="F:L-ascorbic acid binding"/>
    <property type="evidence" value="ECO:0007669"/>
    <property type="project" value="UniProtKB-KW"/>
</dbReference>
<dbReference type="VEuPathDB" id="AmoebaDB:DDB_G0270778"/>
<evidence type="ECO:0000313" key="10">
    <source>
        <dbReference type="Proteomes" id="UP000002195"/>
    </source>
</evidence>
<keyword evidence="10" id="KW-1185">Reference proteome</keyword>
<accession>B0G0Z0</accession>
<dbReference type="GO" id="GO:0051213">
    <property type="term" value="F:dioxygenase activity"/>
    <property type="evidence" value="ECO:0007669"/>
    <property type="project" value="UniProtKB-KW"/>
</dbReference>
<dbReference type="InParanoid" id="B0G0Z0"/>
<dbReference type="SMR" id="B0G0Z0"/>
<keyword evidence="2" id="KW-0479">Metal-binding</keyword>
<dbReference type="EMBL" id="AAFI02000005">
    <property type="protein sequence ID" value="EDR41119.1"/>
    <property type="molecule type" value="Genomic_DNA"/>
</dbReference>
<feature type="domain" description="Fe2OG dioxygenase" evidence="8">
    <location>
        <begin position="310"/>
        <end position="404"/>
    </location>
</feature>
<feature type="region of interest" description="Disordered" evidence="7">
    <location>
        <begin position="82"/>
        <end position="129"/>
    </location>
</feature>
<keyword evidence="3" id="KW-0847">Vitamin C</keyword>
<evidence type="ECO:0000259" key="8">
    <source>
        <dbReference type="PROSITE" id="PS51471"/>
    </source>
</evidence>